<dbReference type="OrthoDB" id="9805604at2"/>
<dbReference type="InterPro" id="IPR029044">
    <property type="entry name" value="Nucleotide-diphossugar_trans"/>
</dbReference>
<dbReference type="Proteomes" id="UP000299367">
    <property type="component" value="Unassembled WGS sequence"/>
</dbReference>
<dbReference type="PANTHER" id="PTHR21485">
    <property type="entry name" value="HAD SUPERFAMILY MEMBERS CMAS AND KDSC"/>
    <property type="match status" value="1"/>
</dbReference>
<proteinExistence type="predicted"/>
<evidence type="ECO:0000313" key="2">
    <source>
        <dbReference type="Proteomes" id="UP000299367"/>
    </source>
</evidence>
<organism evidence="1 2">
    <name type="scientific">Dolichospermum planctonicum</name>
    <dbReference type="NCBI Taxonomy" id="136072"/>
    <lineage>
        <taxon>Bacteria</taxon>
        <taxon>Bacillati</taxon>
        <taxon>Cyanobacteriota</taxon>
        <taxon>Cyanophyceae</taxon>
        <taxon>Nostocales</taxon>
        <taxon>Aphanizomenonaceae</taxon>
        <taxon>Dolichospermum</taxon>
    </lineage>
</organism>
<dbReference type="PANTHER" id="PTHR21485:SF3">
    <property type="entry name" value="N-ACYLNEURAMINATE CYTIDYLYLTRANSFERASE"/>
    <property type="match status" value="1"/>
</dbReference>
<gene>
    <name evidence="1" type="ORF">NIES80_11420</name>
</gene>
<evidence type="ECO:0000313" key="1">
    <source>
        <dbReference type="EMBL" id="GCL41447.1"/>
    </source>
</evidence>
<dbReference type="EMBL" id="BJCF01000008">
    <property type="protein sequence ID" value="GCL41447.1"/>
    <property type="molecule type" value="Genomic_DNA"/>
</dbReference>
<dbReference type="InterPro" id="IPR050793">
    <property type="entry name" value="CMP-NeuNAc_synthase"/>
</dbReference>
<dbReference type="GO" id="GO:0008781">
    <property type="term" value="F:N-acylneuraminate cytidylyltransferase activity"/>
    <property type="evidence" value="ECO:0007669"/>
    <property type="project" value="TreeGrafter"/>
</dbReference>
<accession>A0A480A909</accession>
<name>A0A480A909_9CYAN</name>
<dbReference type="SUPFAM" id="SSF53448">
    <property type="entry name" value="Nucleotide-diphospho-sugar transferases"/>
    <property type="match status" value="1"/>
</dbReference>
<reference evidence="2" key="1">
    <citation type="submission" date="2019-02" db="EMBL/GenBank/DDBJ databases">
        <title>Draft genome sequence of Dolichospermum planctonicum NIES-80.</title>
        <authorList>
            <person name="Yamaguchi H."/>
            <person name="Suzuki S."/>
            <person name="Kawachi M."/>
        </authorList>
    </citation>
    <scope>NUCLEOTIDE SEQUENCE [LARGE SCALE GENOMIC DNA]</scope>
    <source>
        <strain evidence="2">NIES-80</strain>
    </source>
</reference>
<dbReference type="Gene3D" id="3.90.550.10">
    <property type="entry name" value="Spore Coat Polysaccharide Biosynthesis Protein SpsA, Chain A"/>
    <property type="match status" value="1"/>
</dbReference>
<protein>
    <submittedName>
        <fullName evidence="1">N-acylneuraminate cytidylyltransferase</fullName>
    </submittedName>
</protein>
<dbReference type="InterPro" id="IPR003329">
    <property type="entry name" value="Cytidylyl_trans"/>
</dbReference>
<dbReference type="AlphaFoldDB" id="A0A480A909"/>
<comment type="caution">
    <text evidence="1">The sequence shown here is derived from an EMBL/GenBank/DDBJ whole genome shotgun (WGS) entry which is preliminary data.</text>
</comment>
<keyword evidence="1" id="KW-0548">Nucleotidyltransferase</keyword>
<dbReference type="CDD" id="cd02513">
    <property type="entry name" value="CMP-NeuAc_Synthase"/>
    <property type="match status" value="1"/>
</dbReference>
<keyword evidence="1" id="KW-0808">Transferase</keyword>
<sequence length="226" mass="25713">MTVIACIPARGGSKGVPYKNIRPLANKPLIAHSILDAQESHLVDRIYVTTDDAEIAQISTDYGASIIHRPPELAKDTASSESALIHALTEIEKEGINPELIVFLQCTSPLRTGLDIDRAIEQIRAENADSLVSVSPTHRFIWHQVDDVAQSINYDYHHRPRRQDLNLQYMENGSIYIFKPWVLKELNNRLGGKVSLFVMDEAQSWEIDSLEDFQYIEFLINYKRKP</sequence>
<dbReference type="Pfam" id="PF02348">
    <property type="entry name" value="CTP_transf_3"/>
    <property type="match status" value="1"/>
</dbReference>
<dbReference type="RefSeq" id="WP_137907172.1">
    <property type="nucleotide sequence ID" value="NZ_BJCF01000008.1"/>
</dbReference>